<evidence type="ECO:0000259" key="21">
    <source>
        <dbReference type="PROSITE" id="PS50075"/>
    </source>
</evidence>
<evidence type="ECO:0000256" key="7">
    <source>
        <dbReference type="ARBA" id="ARBA00022857"/>
    </source>
</evidence>
<dbReference type="SUPFAM" id="SSF52777">
    <property type="entry name" value="CoA-dependent acyltransferases"/>
    <property type="match status" value="2"/>
</dbReference>
<dbReference type="SMART" id="SM00825">
    <property type="entry name" value="PKS_KS"/>
    <property type="match status" value="1"/>
</dbReference>
<evidence type="ECO:0000256" key="3">
    <source>
        <dbReference type="ARBA" id="ARBA00022450"/>
    </source>
</evidence>
<dbReference type="Gene3D" id="3.40.47.10">
    <property type="match status" value="1"/>
</dbReference>
<dbReference type="SMART" id="SM00822">
    <property type="entry name" value="PKS_KR"/>
    <property type="match status" value="1"/>
</dbReference>
<dbReference type="Pfam" id="PF21394">
    <property type="entry name" value="Beta-ketacyl_N"/>
    <property type="match status" value="1"/>
</dbReference>
<sequence>MNTKNDSQKSYESIEGIAIIGMVGRFPGAINIQSFWQNLQNGVESLSLFTDEELIAAGIPQTLVSDSNYIKVGGVLENIDSFDAAFFDLNPKEAEVTDPQHRMFLECAWEALENAGYDSTKCKSRIGVYAGASLNNYLSFDLNNDQLGSGESYQKLIGNDKGFLSTRVSYKLNLTGPSITVQTACSTSLVATILACQSLQNYQCDMALAGGVSIRLPQKTGYFYEPGGPLSPDGHCHAFDAKAQGTAIGNGVGVVVLKRVQDAIASGDCIYAVIKGAAINNDGSMKVGYTAPSVDGQAEAIAEAVMLAEIEPETISYIEAHGSGTALGDPIEIAALTKVFRASTEKKNFCAIGSVKTNIGHLDAAAGVAGLIKTALALKHQLIPPSLNFEQPNPQIDFANSPFYVNTKPTAWKTDSIPRRAGVSSLGMGGTNAHIVLEEAPALPVSSPARPWQLLVLSAKTESALEAITQNLNQHLILHPDLNLADVAYTLQVGRRDFSHRRILVCSDTQDAINALNQQASQAVSTQFQKSGTSSVAFIFPGEGALYVNMGKELYETDLMFREQVDRCCLILKSHLELDLCSLIYPSESEQETALEKLKQSCFAKSALFVIEYALAQLWMSWGISPQAMIGHGIGEHVAATLAGVFCLEDALALVAKEFSTELLQKIQLNPPIIPFISNASGTWITQAQAIDPNYWTQQQEASHFNKGISELIKDSQRILLEVGCGENLITEELAVLTSIPHPHHQHSDVAFLLNTLGRLWMMGINIDWSGFYANESRHRLPLPTYPFERQRYWLESIASQKLLNQNPPSHPVENRRYSIELDSSSISETASWQSLDKKPNITDWFYIPVWKQSMPLEFFQGEEPSKQKLRCLVFVDSYGVGTEFTKRLEQNNHHVITVRAGEKFSKLDDQMYVINPQQPDEYDLLLQALNKQNFKPNAISHFWSVTPNDTLLNNEPEFLEDLQYLGFYSLLFLTQAIGKQDIWDTLKLMVVTSNLHDVTGDENLCPQKATLLGPCKVIPKEYRNINCSIVDLVIHSAQTCFSQKLIDNLVAELTLQQINEIVAYRGYYRWIQTFEAIPLDEEIGGKTRLREGGVYLITGGLGGIGLVLAEHLAKTLQAKLILIGRGALPERSEWEQWLVTHDPQDIVSRKIQKVRSLEALGVEVEIKSADVTNFEQMQAIIAQVLQKFGHINGVIHAAGIPGGGVTQLKTRDMASNVLAAKVKGTLILEEIFKNVNLDFFMLCSSKTSILGEFGQIDYCAANAFMDAYAHYHTSTSDRLTVSISWDIWQEVGFAVETVLPDKIKQEREEIIKKGILPKEGIDAFNRILGIRLPHLVVSTQDLPTLIKQNNSAQYLEKQLTLIEEKLSSVNLSKAKHPRPNLGNDYVAPKNEIEQMLVEIWQDILGIEKIGIYDNFFELGGNSINTIQIAAKANQLGLKLTSQQFFHYQTIDELAADLCITQTNQQEQGLGSKELPLLPIQNLFLKQNQPDIHHCNQSLLLEIQQACDLNLLEQALQSLIQHHDIFRLRFVEKESGWQQTYTSSYDTIEIKRVDLSALPKTELKLAIESQAAELETSLNLFEGPLVRFAFFELAPQQSSYLLIIIHHLAVDSVSWHILLEDLQIAYQQISQDKAINLPNNTTSYAQWVEYLQEYAQSSEILQEQDYWLQEAQKPFSRLPVDYSMSENTDNIIDNSDTVSVCLNKKETKTLLEEIHKAYNTQINDFLLTAFVQAFAKWTGQHTLRLDIQGNGRKKYLKNVDISRTVGSFSIYYPAILDITESSEVGESLIAIKEYLRGVSNNGIDYTVLQYLNHDQELQSKLQPLSISEVSFNYLGQYDQVISDSSLFSVSHNYQSINYTNSTRRTYLLEINAIVIQEQLQLYWTYSKTIYHRETIESLANNVIAALQYLMIHCQSLESERYTPSDFSRAKLSQQKLDNLLLKINQRNQ</sequence>
<dbReference type="InterPro" id="IPR050091">
    <property type="entry name" value="PKS_NRPS_Biosynth_Enz"/>
</dbReference>
<comment type="function">
    <text evidence="15">Part of the PpsABCDE complex involved in the biosynthesis of the lipid core common to phthiocerols and phenolphthiocerols by successive additions of malonyl-CoA or methylmalonyl-CoA extender units. PpsA can accept as substrate the activated forms of either icosanoyl (C20), docosanoyl (C22) or lignoceroyl (C24) groups from FadD26, or a (4-hydroxyphenyl)-C17 or (4-hydroxyphenyl)-C19 fatty acyl from FadD29. PpsA initiates the biosynthesis and extends its substrate using a malonyl-CoA extender unit. The PpsB and PpsC proteins add the second and third malonyl-CoA extender units. PpsD adds an (R)-methylmalonyl unit and PpsE adds a second (R)-methylmalonyl unit. The incorporation of the methylmalonyl units results in formation of two branched methyl groups in the elongated product.</text>
</comment>
<comment type="catalytic activity">
    <reaction evidence="12">
        <text>19-(4-hydroxyphenyl)nonadecanoyl-[(phenol)carboxyphthiodiolenone synthase] + 2 (S)-methylmalonyl-CoA + 3 malonyl-CoA + 5 NADPH + 10 H(+) = C37-(phenol)carboxyphthiodiolenone-[(phenol)carboxyphthiodiolenone synthase] + 5 CO2 + 5 NADP(+) + 5 CoA + 2 H2O</text>
        <dbReference type="Rhea" id="RHEA:57760"/>
        <dbReference type="Rhea" id="RHEA-COMP:14273"/>
        <dbReference type="Rhea" id="RHEA-COMP:14990"/>
        <dbReference type="ChEBI" id="CHEBI:15377"/>
        <dbReference type="ChEBI" id="CHEBI:15378"/>
        <dbReference type="ChEBI" id="CHEBI:16526"/>
        <dbReference type="ChEBI" id="CHEBI:57287"/>
        <dbReference type="ChEBI" id="CHEBI:57327"/>
        <dbReference type="ChEBI" id="CHEBI:57384"/>
        <dbReference type="ChEBI" id="CHEBI:57783"/>
        <dbReference type="ChEBI" id="CHEBI:58349"/>
        <dbReference type="ChEBI" id="CHEBI:133301"/>
        <dbReference type="ChEBI" id="CHEBI:142260"/>
        <dbReference type="EC" id="2.3.1.292"/>
    </reaction>
</comment>
<dbReference type="InterPro" id="IPR036291">
    <property type="entry name" value="NAD(P)-bd_dom_sf"/>
</dbReference>
<dbReference type="SMART" id="SM00827">
    <property type="entry name" value="PKS_AT"/>
    <property type="match status" value="1"/>
</dbReference>
<dbReference type="Pfam" id="PF00668">
    <property type="entry name" value="Condensation"/>
    <property type="match status" value="1"/>
</dbReference>
<dbReference type="SUPFAM" id="SSF51735">
    <property type="entry name" value="NAD(P)-binding Rossmann-fold domains"/>
    <property type="match status" value="2"/>
</dbReference>
<evidence type="ECO:0000256" key="18">
    <source>
        <dbReference type="ARBA" id="ARBA00075053"/>
    </source>
</evidence>
<dbReference type="SUPFAM" id="SSF47336">
    <property type="entry name" value="ACP-like"/>
    <property type="match status" value="1"/>
</dbReference>
<dbReference type="InterPro" id="IPR057326">
    <property type="entry name" value="KR_dom"/>
</dbReference>
<proteinExistence type="predicted"/>
<dbReference type="Pfam" id="PF00109">
    <property type="entry name" value="ketoacyl-synt"/>
    <property type="match status" value="1"/>
</dbReference>
<evidence type="ECO:0000256" key="1">
    <source>
        <dbReference type="ARBA" id="ARBA00001937"/>
    </source>
</evidence>
<evidence type="ECO:0000313" key="24">
    <source>
        <dbReference type="Proteomes" id="UP000729701"/>
    </source>
</evidence>
<keyword evidence="6" id="KW-0276">Fatty acid metabolism</keyword>
<dbReference type="Pfam" id="PF22621">
    <property type="entry name" value="CurL-like_PKS_C"/>
    <property type="match status" value="1"/>
</dbReference>
<dbReference type="GO" id="GO:0016491">
    <property type="term" value="F:oxidoreductase activity"/>
    <property type="evidence" value="ECO:0007669"/>
    <property type="project" value="UniProtKB-KW"/>
</dbReference>
<dbReference type="InterPro" id="IPR001227">
    <property type="entry name" value="Ac_transferase_dom_sf"/>
</dbReference>
<dbReference type="GO" id="GO:0034081">
    <property type="term" value="C:polyketide synthase complex"/>
    <property type="evidence" value="ECO:0007669"/>
    <property type="project" value="UniProtKB-ARBA"/>
</dbReference>
<dbReference type="Gene3D" id="3.40.366.10">
    <property type="entry name" value="Malonyl-Coenzyme A Acyl Carrier Protein, domain 2"/>
    <property type="match status" value="2"/>
</dbReference>
<dbReference type="Proteomes" id="UP000729701">
    <property type="component" value="Unassembled WGS sequence"/>
</dbReference>
<evidence type="ECO:0000259" key="22">
    <source>
        <dbReference type="PROSITE" id="PS52004"/>
    </source>
</evidence>
<dbReference type="InterPro" id="IPR014043">
    <property type="entry name" value="Acyl_transferase_dom"/>
</dbReference>
<comment type="caution">
    <text evidence="23">The sequence shown here is derived from an EMBL/GenBank/DDBJ whole genome shotgun (WGS) entry which is preliminary data.</text>
</comment>
<dbReference type="InterPro" id="IPR020841">
    <property type="entry name" value="PKS_Beta-ketoAc_synthase_dom"/>
</dbReference>
<dbReference type="InterPro" id="IPR016039">
    <property type="entry name" value="Thiolase-like"/>
</dbReference>
<dbReference type="CDD" id="cd19534">
    <property type="entry name" value="E_NRPS"/>
    <property type="match status" value="1"/>
</dbReference>
<keyword evidence="10" id="KW-0511">Multifunctional enzyme</keyword>
<dbReference type="Pfam" id="PF00550">
    <property type="entry name" value="PP-binding"/>
    <property type="match status" value="1"/>
</dbReference>
<dbReference type="PROSITE" id="PS50075">
    <property type="entry name" value="CARRIER"/>
    <property type="match status" value="1"/>
</dbReference>
<dbReference type="SUPFAM" id="SSF53901">
    <property type="entry name" value="Thiolase-like"/>
    <property type="match status" value="1"/>
</dbReference>
<dbReference type="PANTHER" id="PTHR43775:SF51">
    <property type="entry name" value="INACTIVE PHENOLPHTHIOCEROL SYNTHESIS POLYKETIDE SYNTHASE TYPE I PKS1-RELATED"/>
    <property type="match status" value="1"/>
</dbReference>
<dbReference type="InterPro" id="IPR001242">
    <property type="entry name" value="Condensation_dom"/>
</dbReference>
<comment type="cofactor">
    <cofactor evidence="2">
        <name>pantetheine 4'-phosphate</name>
        <dbReference type="ChEBI" id="CHEBI:47942"/>
    </cofactor>
</comment>
<dbReference type="GO" id="GO:0006633">
    <property type="term" value="P:fatty acid biosynthetic process"/>
    <property type="evidence" value="ECO:0007669"/>
    <property type="project" value="TreeGrafter"/>
</dbReference>
<dbReference type="FunFam" id="3.40.47.10:FF:000042">
    <property type="entry name" value="Polyketide synthase Pks13"/>
    <property type="match status" value="1"/>
</dbReference>
<dbReference type="InterPro" id="IPR049490">
    <property type="entry name" value="C883_1060-like_KR_N"/>
</dbReference>
<dbReference type="CDD" id="cd08953">
    <property type="entry name" value="KR_2_SDR_x"/>
    <property type="match status" value="1"/>
</dbReference>
<evidence type="ECO:0000256" key="20">
    <source>
        <dbReference type="ARBA" id="ARBA00084020"/>
    </source>
</evidence>
<keyword evidence="8" id="KW-0560">Oxidoreductase</keyword>
<keyword evidence="3" id="KW-0596">Phosphopantetheine</keyword>
<dbReference type="PROSITE" id="PS52004">
    <property type="entry name" value="KS3_2"/>
    <property type="match status" value="1"/>
</dbReference>
<dbReference type="EMBL" id="JAHHGZ010000003">
    <property type="protein sequence ID" value="MBW4666572.1"/>
    <property type="molecule type" value="Genomic_DNA"/>
</dbReference>
<reference evidence="23" key="1">
    <citation type="submission" date="2021-05" db="EMBL/GenBank/DDBJ databases">
        <authorList>
            <person name="Pietrasiak N."/>
            <person name="Ward R."/>
            <person name="Stajich J.E."/>
            <person name="Kurbessoian T."/>
        </authorList>
    </citation>
    <scope>NUCLEOTIDE SEQUENCE</scope>
    <source>
        <strain evidence="23">GSE-NOS-MK-12-04C</strain>
    </source>
</reference>
<evidence type="ECO:0000256" key="15">
    <source>
        <dbReference type="ARBA" id="ARBA00058455"/>
    </source>
</evidence>
<protein>
    <recommendedName>
        <fullName evidence="17">Phenolphthiocerol/phthiocerol polyketide synthase subunit E</fullName>
        <ecNumber evidence="16">2.3.1.292</ecNumber>
    </recommendedName>
    <alternativeName>
        <fullName evidence="19">(Phenol)carboxyphthiodiolenone synthase subunit E</fullName>
    </alternativeName>
    <alternativeName>
        <fullName evidence="20">Beta-ketoacyl-acyl-carrier-protein synthase I</fullName>
    </alternativeName>
    <alternativeName>
        <fullName evidence="18">Phthiocerol synthesis polyketide synthase type I PpsE</fullName>
    </alternativeName>
</protein>
<evidence type="ECO:0000256" key="11">
    <source>
        <dbReference type="ARBA" id="ARBA00050973"/>
    </source>
</evidence>
<comment type="catalytic activity">
    <reaction evidence="11">
        <text>17-(4-hydroxyphenyl)heptadecanoyl-[(phenol)carboxyphthiodiolenone synthase] + 2 (S)-methylmalonyl-CoA + 3 malonyl-CoA + 5 NADPH + 10 H(+) = C35-(phenol)carboxyphthiodiolenone-[(phenol)carboxyphthiodiolenone synthase] + 5 CO2 + 5 NADP(+) + 5 CoA + 2 H2O</text>
        <dbReference type="Rhea" id="RHEA:57756"/>
        <dbReference type="Rhea" id="RHEA-COMP:14272"/>
        <dbReference type="Rhea" id="RHEA-COMP:14989"/>
        <dbReference type="ChEBI" id="CHEBI:15377"/>
        <dbReference type="ChEBI" id="CHEBI:15378"/>
        <dbReference type="ChEBI" id="CHEBI:16526"/>
        <dbReference type="ChEBI" id="CHEBI:57287"/>
        <dbReference type="ChEBI" id="CHEBI:57327"/>
        <dbReference type="ChEBI" id="CHEBI:57384"/>
        <dbReference type="ChEBI" id="CHEBI:57783"/>
        <dbReference type="ChEBI" id="CHEBI:58349"/>
        <dbReference type="ChEBI" id="CHEBI:133300"/>
        <dbReference type="ChEBI" id="CHEBI:142259"/>
        <dbReference type="EC" id="2.3.1.292"/>
    </reaction>
</comment>
<dbReference type="Pfam" id="PF00698">
    <property type="entry name" value="Acyl_transf_1"/>
    <property type="match status" value="1"/>
</dbReference>
<dbReference type="SUPFAM" id="SSF52151">
    <property type="entry name" value="FabD/lysophospholipase-like"/>
    <property type="match status" value="1"/>
</dbReference>
<keyword evidence="9" id="KW-0443">Lipid metabolism</keyword>
<dbReference type="Gene3D" id="1.10.1200.10">
    <property type="entry name" value="ACP-like"/>
    <property type="match status" value="1"/>
</dbReference>
<evidence type="ECO:0000256" key="16">
    <source>
        <dbReference type="ARBA" id="ARBA00066974"/>
    </source>
</evidence>
<keyword evidence="5" id="KW-0808">Transferase</keyword>
<dbReference type="Gene3D" id="3.30.559.30">
    <property type="entry name" value="Nonribosomal peptide synthetase, condensation domain"/>
    <property type="match status" value="1"/>
</dbReference>
<evidence type="ECO:0000256" key="5">
    <source>
        <dbReference type="ARBA" id="ARBA00022679"/>
    </source>
</evidence>
<dbReference type="Pfam" id="PF02801">
    <property type="entry name" value="Ketoacyl-synt_C"/>
    <property type="match status" value="1"/>
</dbReference>
<keyword evidence="4" id="KW-0597">Phosphoprotein</keyword>
<dbReference type="PROSITE" id="PS00012">
    <property type="entry name" value="PHOSPHOPANTETHEINE"/>
    <property type="match status" value="1"/>
</dbReference>
<evidence type="ECO:0000256" key="6">
    <source>
        <dbReference type="ARBA" id="ARBA00022832"/>
    </source>
</evidence>
<accession>A0A951QIB5</accession>
<dbReference type="InterPro" id="IPR023213">
    <property type="entry name" value="CAT-like_dom_sf"/>
</dbReference>
<dbReference type="InterPro" id="IPR006162">
    <property type="entry name" value="Ppantetheine_attach_site"/>
</dbReference>
<dbReference type="NCBIfam" id="TIGR01720">
    <property type="entry name" value="NRPS-para261"/>
    <property type="match status" value="1"/>
</dbReference>
<dbReference type="FunFam" id="1.10.1200.10:FF:000005">
    <property type="entry name" value="Nonribosomal peptide synthetase 1"/>
    <property type="match status" value="1"/>
</dbReference>
<dbReference type="InterPro" id="IPR016035">
    <property type="entry name" value="Acyl_Trfase/lysoPLipase"/>
</dbReference>
<dbReference type="CDD" id="cd00833">
    <property type="entry name" value="PKS"/>
    <property type="match status" value="1"/>
</dbReference>
<comment type="catalytic activity">
    <reaction evidence="14">
        <text>icosanoyl-[(phenol)carboxyphthiodiolenone synthase] + 2 (S)-methylmalonyl-CoA + 3 malonyl-CoA + 5 NADPH + 10 H(+) = C32-carboxyphthiodiolenone-[(phenol)carboxyphthiodiolenone synthase] + 5 CO2 + 5 NADP(+) + 5 CoA + 2 H2O</text>
        <dbReference type="Rhea" id="RHEA:57748"/>
        <dbReference type="Rhea" id="RHEA-COMP:14985"/>
        <dbReference type="Rhea" id="RHEA-COMP:14986"/>
        <dbReference type="ChEBI" id="CHEBI:15377"/>
        <dbReference type="ChEBI" id="CHEBI:15378"/>
        <dbReference type="ChEBI" id="CHEBI:16526"/>
        <dbReference type="ChEBI" id="CHEBI:57287"/>
        <dbReference type="ChEBI" id="CHEBI:57327"/>
        <dbReference type="ChEBI" id="CHEBI:57384"/>
        <dbReference type="ChEBI" id="CHEBI:57783"/>
        <dbReference type="ChEBI" id="CHEBI:58349"/>
        <dbReference type="ChEBI" id="CHEBI:87848"/>
        <dbReference type="ChEBI" id="CHEBI:142236"/>
        <dbReference type="EC" id="2.3.1.292"/>
    </reaction>
</comment>
<dbReference type="InterPro" id="IPR036736">
    <property type="entry name" value="ACP-like_sf"/>
</dbReference>
<feature type="domain" description="Ketosynthase family 3 (KS3)" evidence="22">
    <location>
        <begin position="14"/>
        <end position="439"/>
    </location>
</feature>
<dbReference type="InterPro" id="IPR013968">
    <property type="entry name" value="PKS_KR"/>
</dbReference>
<evidence type="ECO:0000313" key="23">
    <source>
        <dbReference type="EMBL" id="MBW4666572.1"/>
    </source>
</evidence>
<dbReference type="InterPro" id="IPR014031">
    <property type="entry name" value="Ketoacyl_synth_C"/>
</dbReference>
<dbReference type="InterPro" id="IPR014030">
    <property type="entry name" value="Ketoacyl_synth_N"/>
</dbReference>
<dbReference type="Gene3D" id="3.30.559.10">
    <property type="entry name" value="Chloramphenicol acetyltransferase-like domain"/>
    <property type="match status" value="1"/>
</dbReference>
<evidence type="ECO:0000256" key="2">
    <source>
        <dbReference type="ARBA" id="ARBA00001957"/>
    </source>
</evidence>
<evidence type="ECO:0000256" key="9">
    <source>
        <dbReference type="ARBA" id="ARBA00023098"/>
    </source>
</evidence>
<evidence type="ECO:0000256" key="12">
    <source>
        <dbReference type="ARBA" id="ARBA00051971"/>
    </source>
</evidence>
<evidence type="ECO:0000256" key="13">
    <source>
        <dbReference type="ARBA" id="ARBA00052119"/>
    </source>
</evidence>
<name>A0A951QIB5_9CYAN</name>
<comment type="catalytic activity">
    <reaction evidence="13">
        <text>docosanoyl-[(phenol)carboxyphthiodiolenone synthase] + 2 (S)-methylmalonyl-CoA + 3 malonyl-CoA + 5 NADPH + 10 H(+) = C34-carboxyphthiodiolenone-[(phenol)carboxyphthiodiolenone synthase] + 5 CO2 + 5 NADP(+) + 5 CoA + 2 H2O</text>
        <dbReference type="Rhea" id="RHEA:57752"/>
        <dbReference type="Rhea" id="RHEA-COMP:14987"/>
        <dbReference type="Rhea" id="RHEA-COMP:14988"/>
        <dbReference type="ChEBI" id="CHEBI:15377"/>
        <dbReference type="ChEBI" id="CHEBI:15378"/>
        <dbReference type="ChEBI" id="CHEBI:16526"/>
        <dbReference type="ChEBI" id="CHEBI:57287"/>
        <dbReference type="ChEBI" id="CHEBI:57327"/>
        <dbReference type="ChEBI" id="CHEBI:57384"/>
        <dbReference type="ChEBI" id="CHEBI:57783"/>
        <dbReference type="ChEBI" id="CHEBI:58349"/>
        <dbReference type="ChEBI" id="CHEBI:142237"/>
        <dbReference type="ChEBI" id="CHEBI:142238"/>
        <dbReference type="EC" id="2.3.1.292"/>
    </reaction>
</comment>
<evidence type="ECO:0000256" key="8">
    <source>
        <dbReference type="ARBA" id="ARBA00023002"/>
    </source>
</evidence>
<feature type="domain" description="Carrier" evidence="21">
    <location>
        <begin position="1388"/>
        <end position="1462"/>
    </location>
</feature>
<evidence type="ECO:0000256" key="10">
    <source>
        <dbReference type="ARBA" id="ARBA00023268"/>
    </source>
</evidence>
<comment type="cofactor">
    <cofactor evidence="1">
        <name>NADP(+)</name>
        <dbReference type="ChEBI" id="CHEBI:58349"/>
    </cofactor>
</comment>
<dbReference type="GO" id="GO:0004312">
    <property type="term" value="F:fatty acid synthase activity"/>
    <property type="evidence" value="ECO:0007669"/>
    <property type="project" value="TreeGrafter"/>
</dbReference>
<gene>
    <name evidence="23" type="ORF">KME60_03800</name>
</gene>
<dbReference type="InterPro" id="IPR010060">
    <property type="entry name" value="NRPS_synth"/>
</dbReference>
<reference evidence="23" key="2">
    <citation type="journal article" date="2022" name="Microbiol. Resour. Announc.">
        <title>Metagenome Sequencing to Explore Phylogenomics of Terrestrial Cyanobacteria.</title>
        <authorList>
            <person name="Ward R.D."/>
            <person name="Stajich J.E."/>
            <person name="Johansen J.R."/>
            <person name="Huntemann M."/>
            <person name="Clum A."/>
            <person name="Foster B."/>
            <person name="Foster B."/>
            <person name="Roux S."/>
            <person name="Palaniappan K."/>
            <person name="Varghese N."/>
            <person name="Mukherjee S."/>
            <person name="Reddy T.B.K."/>
            <person name="Daum C."/>
            <person name="Copeland A."/>
            <person name="Chen I.A."/>
            <person name="Ivanova N.N."/>
            <person name="Kyrpides N.C."/>
            <person name="Shapiro N."/>
            <person name="Eloe-Fadrosh E.A."/>
            <person name="Pietrasiak N."/>
        </authorList>
    </citation>
    <scope>NUCLEOTIDE SEQUENCE</scope>
    <source>
        <strain evidence="23">GSE-NOS-MK-12-04C</strain>
    </source>
</reference>
<evidence type="ECO:0000256" key="19">
    <source>
        <dbReference type="ARBA" id="ARBA00078169"/>
    </source>
</evidence>
<organism evidence="23 24">
    <name type="scientific">Cyanomargarita calcarea GSE-NOS-MK-12-04C</name>
    <dbReference type="NCBI Taxonomy" id="2839659"/>
    <lineage>
        <taxon>Bacteria</taxon>
        <taxon>Bacillati</taxon>
        <taxon>Cyanobacteriota</taxon>
        <taxon>Cyanophyceae</taxon>
        <taxon>Nostocales</taxon>
        <taxon>Cyanomargaritaceae</taxon>
        <taxon>Cyanomargarita</taxon>
    </lineage>
</organism>
<evidence type="ECO:0000256" key="14">
    <source>
        <dbReference type="ARBA" id="ARBA00052745"/>
    </source>
</evidence>
<dbReference type="Gene3D" id="3.30.70.3290">
    <property type="match status" value="2"/>
</dbReference>
<dbReference type="EC" id="2.3.1.292" evidence="16"/>
<dbReference type="InterPro" id="IPR009081">
    <property type="entry name" value="PP-bd_ACP"/>
</dbReference>
<evidence type="ECO:0000256" key="4">
    <source>
        <dbReference type="ARBA" id="ARBA00022553"/>
    </source>
</evidence>
<keyword evidence="7" id="KW-0521">NADP</keyword>
<dbReference type="PANTHER" id="PTHR43775">
    <property type="entry name" value="FATTY ACID SYNTHASE"/>
    <property type="match status" value="1"/>
</dbReference>
<dbReference type="Gene3D" id="3.40.50.720">
    <property type="entry name" value="NAD(P)-binding Rossmann-like Domain"/>
    <property type="match status" value="1"/>
</dbReference>
<evidence type="ECO:0000256" key="17">
    <source>
        <dbReference type="ARBA" id="ARBA00073623"/>
    </source>
</evidence>
<dbReference type="Pfam" id="PF08659">
    <property type="entry name" value="KR"/>
    <property type="match status" value="1"/>
</dbReference>